<evidence type="ECO:0000313" key="3">
    <source>
        <dbReference type="Proteomes" id="UP000076858"/>
    </source>
</evidence>
<dbReference type="GO" id="GO:0004252">
    <property type="term" value="F:serine-type endopeptidase activity"/>
    <property type="evidence" value="ECO:0007669"/>
    <property type="project" value="InterPro"/>
</dbReference>
<dbReference type="CDD" id="cd00190">
    <property type="entry name" value="Tryp_SPc"/>
    <property type="match status" value="1"/>
</dbReference>
<dbReference type="InterPro" id="IPR009003">
    <property type="entry name" value="Peptidase_S1_PA"/>
</dbReference>
<reference evidence="2 3" key="1">
    <citation type="submission" date="2016-03" db="EMBL/GenBank/DDBJ databases">
        <title>EvidentialGene: Evidence-directed Construction of Genes on Genomes.</title>
        <authorList>
            <person name="Gilbert D.G."/>
            <person name="Choi J.-H."/>
            <person name="Mockaitis K."/>
            <person name="Colbourne J."/>
            <person name="Pfrender M."/>
        </authorList>
    </citation>
    <scope>NUCLEOTIDE SEQUENCE [LARGE SCALE GENOMIC DNA]</scope>
    <source>
        <strain evidence="2 3">Xinb3</strain>
        <tissue evidence="2">Complete organism</tissue>
    </source>
</reference>
<dbReference type="GO" id="GO:0006508">
    <property type="term" value="P:proteolysis"/>
    <property type="evidence" value="ECO:0007669"/>
    <property type="project" value="InterPro"/>
</dbReference>
<dbReference type="Proteomes" id="UP000076858">
    <property type="component" value="Unassembled WGS sequence"/>
</dbReference>
<sequence>MTMMKSILVVVAVIFCISGSFSQTGRIIGGDSASAGQFPYVVSITEDGRHFCGGFIYSSRWIVTAASCLVGKSLTRLKVVVGQFNLLNPDINEQTMAVYTLNPFPEYDSTNKANDIALVRLTAEIVFDYEYVDFIEYNNEVDYTKEAITMGWGVTYEAGYESVYLRYGAVRANDYATCGPFGNEEFDPTTMICAAGTLLSDLPAGTPCTYDEGSPLVQEFTDPSNESLRITTAIGVYSKTQICELGRPIVYTRMSLFGSWLLNTAGPQPHRPQDSR</sequence>
<dbReference type="SMART" id="SM00020">
    <property type="entry name" value="Tryp_SPc"/>
    <property type="match status" value="1"/>
</dbReference>
<evidence type="ECO:0000256" key="1">
    <source>
        <dbReference type="ARBA" id="ARBA00023157"/>
    </source>
</evidence>
<dbReference type="SUPFAM" id="SSF50494">
    <property type="entry name" value="Trypsin-like serine proteases"/>
    <property type="match status" value="1"/>
</dbReference>
<dbReference type="OrthoDB" id="6331753at2759"/>
<protein>
    <submittedName>
        <fullName evidence="2">Uncharacterized protein</fullName>
    </submittedName>
</protein>
<dbReference type="PROSITE" id="PS50240">
    <property type="entry name" value="TRYPSIN_DOM"/>
    <property type="match status" value="1"/>
</dbReference>
<dbReference type="AlphaFoldDB" id="A0A0N8CHL1"/>
<evidence type="ECO:0000313" key="2">
    <source>
        <dbReference type="EMBL" id="KZS19570.1"/>
    </source>
</evidence>
<dbReference type="FunFam" id="2.40.10.10:FF:000068">
    <property type="entry name" value="transmembrane protease serine 2"/>
    <property type="match status" value="1"/>
</dbReference>
<name>A0A0N8CHL1_9CRUS</name>
<dbReference type="EMBL" id="LRGB01000359">
    <property type="protein sequence ID" value="KZS19570.1"/>
    <property type="molecule type" value="Genomic_DNA"/>
</dbReference>
<dbReference type="Gene3D" id="2.40.10.10">
    <property type="entry name" value="Trypsin-like serine proteases"/>
    <property type="match status" value="1"/>
</dbReference>
<proteinExistence type="predicted"/>
<dbReference type="Pfam" id="PF00089">
    <property type="entry name" value="Trypsin"/>
    <property type="match status" value="1"/>
</dbReference>
<dbReference type="PRINTS" id="PR00722">
    <property type="entry name" value="CHYMOTRYPSIN"/>
</dbReference>
<keyword evidence="1" id="KW-1015">Disulfide bond</keyword>
<accession>A0A0N8CHL1</accession>
<dbReference type="InterPro" id="IPR043504">
    <property type="entry name" value="Peptidase_S1_PA_chymotrypsin"/>
</dbReference>
<organism evidence="2 3">
    <name type="scientific">Daphnia magna</name>
    <dbReference type="NCBI Taxonomy" id="35525"/>
    <lineage>
        <taxon>Eukaryota</taxon>
        <taxon>Metazoa</taxon>
        <taxon>Ecdysozoa</taxon>
        <taxon>Arthropoda</taxon>
        <taxon>Crustacea</taxon>
        <taxon>Branchiopoda</taxon>
        <taxon>Diplostraca</taxon>
        <taxon>Cladocera</taxon>
        <taxon>Anomopoda</taxon>
        <taxon>Daphniidae</taxon>
        <taxon>Daphnia</taxon>
    </lineage>
</organism>
<dbReference type="PANTHER" id="PTHR24258:SF140">
    <property type="entry name" value="BCDNA.GH08420-RELATED"/>
    <property type="match status" value="1"/>
</dbReference>
<dbReference type="InterPro" id="IPR001314">
    <property type="entry name" value="Peptidase_S1A"/>
</dbReference>
<dbReference type="InterPro" id="IPR001254">
    <property type="entry name" value="Trypsin_dom"/>
</dbReference>
<comment type="caution">
    <text evidence="2">The sequence shown here is derived from an EMBL/GenBank/DDBJ whole genome shotgun (WGS) entry which is preliminary data.</text>
</comment>
<keyword evidence="3" id="KW-1185">Reference proteome</keyword>
<gene>
    <name evidence="2" type="ORF">APZ42_013966</name>
</gene>
<dbReference type="PANTHER" id="PTHR24258">
    <property type="entry name" value="SERINE PROTEASE-RELATED"/>
    <property type="match status" value="1"/>
</dbReference>
<dbReference type="STRING" id="35525.A0A0N8CHL1"/>